<organism evidence="1 2">
    <name type="scientific">Suillus plorans</name>
    <dbReference type="NCBI Taxonomy" id="116603"/>
    <lineage>
        <taxon>Eukaryota</taxon>
        <taxon>Fungi</taxon>
        <taxon>Dikarya</taxon>
        <taxon>Basidiomycota</taxon>
        <taxon>Agaricomycotina</taxon>
        <taxon>Agaricomycetes</taxon>
        <taxon>Agaricomycetidae</taxon>
        <taxon>Boletales</taxon>
        <taxon>Suillineae</taxon>
        <taxon>Suillaceae</taxon>
        <taxon>Suillus</taxon>
    </lineage>
</organism>
<comment type="caution">
    <text evidence="1">The sequence shown here is derived from an EMBL/GenBank/DDBJ whole genome shotgun (WGS) entry which is preliminary data.</text>
</comment>
<dbReference type="RefSeq" id="XP_041159285.1">
    <property type="nucleotide sequence ID" value="XM_041300250.1"/>
</dbReference>
<dbReference type="Gene3D" id="1.25.40.10">
    <property type="entry name" value="Tetratricopeptide repeat domain"/>
    <property type="match status" value="1"/>
</dbReference>
<accession>A0A9P7APH4</accession>
<dbReference type="OrthoDB" id="2690484at2759"/>
<sequence>MNRTDMEWMDRGQATEPRAYLCVQLGFKALYGMCYDEATDHFTDTINSDAFSSKPDIHEMYKDFAMLFGWDLKSLWQKTHQKQCHALLQAASSGKNNKADLTGPMAKLGKMLWIEALLDAQKVIKSNPSSHIGYMLKHAAFHGTQHYDEAIVAFQTMFSKLSNASDSETQKLCQQYLSLSEVDCAIQMIINAQIDNAPLHVHQETCIFPD</sequence>
<proteinExistence type="predicted"/>
<keyword evidence="2" id="KW-1185">Reference proteome</keyword>
<dbReference type="GeneID" id="64594014"/>
<reference evidence="1" key="1">
    <citation type="journal article" date="2020" name="New Phytol.">
        <title>Comparative genomics reveals dynamic genome evolution in host specialist ectomycorrhizal fungi.</title>
        <authorList>
            <person name="Lofgren L.A."/>
            <person name="Nguyen N.H."/>
            <person name="Vilgalys R."/>
            <person name="Ruytinx J."/>
            <person name="Liao H.L."/>
            <person name="Branco S."/>
            <person name="Kuo A."/>
            <person name="LaButti K."/>
            <person name="Lipzen A."/>
            <person name="Andreopoulos W."/>
            <person name="Pangilinan J."/>
            <person name="Riley R."/>
            <person name="Hundley H."/>
            <person name="Na H."/>
            <person name="Barry K."/>
            <person name="Grigoriev I.V."/>
            <person name="Stajich J.E."/>
            <person name="Kennedy P.G."/>
        </authorList>
    </citation>
    <scope>NUCLEOTIDE SEQUENCE</scope>
    <source>
        <strain evidence="1">S12</strain>
    </source>
</reference>
<protein>
    <submittedName>
        <fullName evidence="1">Uncharacterized protein</fullName>
    </submittedName>
</protein>
<dbReference type="SUPFAM" id="SSF48452">
    <property type="entry name" value="TPR-like"/>
    <property type="match status" value="1"/>
</dbReference>
<evidence type="ECO:0000313" key="2">
    <source>
        <dbReference type="Proteomes" id="UP000719766"/>
    </source>
</evidence>
<evidence type="ECO:0000313" key="1">
    <source>
        <dbReference type="EMBL" id="KAG1792706.1"/>
    </source>
</evidence>
<name>A0A9P7APH4_9AGAM</name>
<dbReference type="AlphaFoldDB" id="A0A9P7APH4"/>
<dbReference type="Proteomes" id="UP000719766">
    <property type="component" value="Unassembled WGS sequence"/>
</dbReference>
<dbReference type="InterPro" id="IPR011990">
    <property type="entry name" value="TPR-like_helical_dom_sf"/>
</dbReference>
<gene>
    <name evidence="1" type="ORF">HD556DRAFT_1309235</name>
</gene>
<dbReference type="EMBL" id="JABBWE010000035">
    <property type="protein sequence ID" value="KAG1792706.1"/>
    <property type="molecule type" value="Genomic_DNA"/>
</dbReference>